<dbReference type="GO" id="GO:0006099">
    <property type="term" value="P:tricarboxylic acid cycle"/>
    <property type="evidence" value="ECO:0000318"/>
    <property type="project" value="GO_Central"/>
</dbReference>
<keyword evidence="9" id="KW-1185">Reference proteome</keyword>
<reference evidence="9" key="1">
    <citation type="submission" date="2015-02" db="EMBL/GenBank/DDBJ databases">
        <title>Genome sequencing for Strongylocentrotus purpuratus.</title>
        <authorList>
            <person name="Murali S."/>
            <person name="Liu Y."/>
            <person name="Vee V."/>
            <person name="English A."/>
            <person name="Wang M."/>
            <person name="Skinner E."/>
            <person name="Han Y."/>
            <person name="Muzny D.M."/>
            <person name="Worley K.C."/>
            <person name="Gibbs R.A."/>
        </authorList>
    </citation>
    <scope>NUCLEOTIDE SEQUENCE</scope>
</reference>
<name>A0A7M7RDV8_STRPU</name>
<dbReference type="Gene3D" id="3.90.110.10">
    <property type="entry name" value="Lactate dehydrogenase/glycoside hydrolase, family 4, C-terminal"/>
    <property type="match status" value="1"/>
</dbReference>
<dbReference type="InterPro" id="IPR015955">
    <property type="entry name" value="Lactate_DH/Glyco_Ohase_4_C"/>
</dbReference>
<evidence type="ECO:0000259" key="7">
    <source>
        <dbReference type="Pfam" id="PF02866"/>
    </source>
</evidence>
<dbReference type="CDD" id="cd05295">
    <property type="entry name" value="MDH_like"/>
    <property type="match status" value="1"/>
</dbReference>
<dbReference type="PANTHER" id="PTHR23382">
    <property type="entry name" value="MALATE DEHYDROGENASE"/>
    <property type="match status" value="1"/>
</dbReference>
<dbReference type="EnsemblMetazoa" id="XM_788619">
    <property type="protein sequence ID" value="XP_793712"/>
    <property type="gene ID" value="LOC588960"/>
</dbReference>
<dbReference type="GO" id="GO:0030060">
    <property type="term" value="F:L-malate dehydrogenase (NAD+) activity"/>
    <property type="evidence" value="ECO:0000318"/>
    <property type="project" value="GO_Central"/>
</dbReference>
<dbReference type="SUPFAM" id="SSF56327">
    <property type="entry name" value="LDH C-terminal domain-like"/>
    <property type="match status" value="1"/>
</dbReference>
<comment type="similarity">
    <text evidence="1">Belongs to the LDH/MDH superfamily. MDH type 2 family.</text>
</comment>
<evidence type="ECO:0000256" key="4">
    <source>
        <dbReference type="ARBA" id="ARBA00023027"/>
    </source>
</evidence>
<reference evidence="8" key="2">
    <citation type="submission" date="2021-01" db="UniProtKB">
        <authorList>
            <consortium name="EnsemblMetazoa"/>
        </authorList>
    </citation>
    <scope>IDENTIFICATION</scope>
</reference>
<dbReference type="OMA" id="LGPACYN"/>
<feature type="compositionally biased region" description="Acidic residues" evidence="6">
    <location>
        <begin position="478"/>
        <end position="487"/>
    </location>
</feature>
<dbReference type="SUPFAM" id="SSF51735">
    <property type="entry name" value="NAD(P)-binding Rossmann-fold domains"/>
    <property type="match status" value="1"/>
</dbReference>
<dbReference type="FunFam" id="3.90.110.10:FF:000006">
    <property type="entry name" value="putative malate dehydrogenase 1B"/>
    <property type="match status" value="1"/>
</dbReference>
<dbReference type="InterPro" id="IPR036291">
    <property type="entry name" value="NAD(P)-bd_dom_sf"/>
</dbReference>
<evidence type="ECO:0000256" key="5">
    <source>
        <dbReference type="ARBA" id="ARBA00039310"/>
    </source>
</evidence>
<feature type="compositionally biased region" description="Pro residues" evidence="6">
    <location>
        <begin position="465"/>
        <end position="477"/>
    </location>
</feature>
<organism evidence="8 9">
    <name type="scientific">Strongylocentrotus purpuratus</name>
    <name type="common">Purple sea urchin</name>
    <dbReference type="NCBI Taxonomy" id="7668"/>
    <lineage>
        <taxon>Eukaryota</taxon>
        <taxon>Metazoa</taxon>
        <taxon>Echinodermata</taxon>
        <taxon>Eleutherozoa</taxon>
        <taxon>Echinozoa</taxon>
        <taxon>Echinoidea</taxon>
        <taxon>Euechinoidea</taxon>
        <taxon>Echinacea</taxon>
        <taxon>Camarodonta</taxon>
        <taxon>Echinidea</taxon>
        <taxon>Strongylocentrotidae</taxon>
        <taxon>Strongylocentrotus</taxon>
    </lineage>
</organism>
<feature type="domain" description="Lactate/malate dehydrogenase C-terminal" evidence="7">
    <location>
        <begin position="287"/>
        <end position="458"/>
    </location>
</feature>
<dbReference type="Proteomes" id="UP000007110">
    <property type="component" value="Unassembled WGS sequence"/>
</dbReference>
<dbReference type="CTD" id="130752"/>
<dbReference type="RefSeq" id="XP_793712.3">
    <property type="nucleotide sequence ID" value="XM_788619.5"/>
</dbReference>
<dbReference type="AlphaFoldDB" id="A0A7M7RDV8"/>
<evidence type="ECO:0000256" key="6">
    <source>
        <dbReference type="SAM" id="MobiDB-lite"/>
    </source>
</evidence>
<feature type="compositionally biased region" description="Low complexity" evidence="6">
    <location>
        <begin position="507"/>
        <end position="521"/>
    </location>
</feature>
<keyword evidence="4" id="KW-0520">NAD</keyword>
<sequence>MAKFVIAGRANCPYYAKVELLADELDATLQDFSVHKIVKQPAEWEDWLQQQCKQNNWSFKKSPIVWRELLDRGGAGVLIGGSNEFQEYAYSYYGVSSEQMSSDMTKIASENLETKIIMDAEEQHRLSRSTPLQVCITNSSSPIAYHMVNEIARGDVLGHDNEVSIRLLTKPEDKDYVEGQCMEVFDLACPLLRGVKVYTDATAALTGVHVAVFLDEFCLMEEENAKLGGVSQEGCAQFALYGRILNQYAEQDVKVLIGGRGKLNFSALMLKHNAPRIARQNIIITPRLQENRAKAAIARKINVNTAGVADLIIWGNIGGITHFDISQARVYKYEGAIWGPSSFSRPVTEVVHDEKWLQTEYPQLLQNHPDALATMLNHKVAMSEAHALTSILTHWYNGSPDKEIFSLGVYSDGWYDLPVDIFFSLPVKFQKGAWEVVQDRQVTTEIRAQLDQITNELIHERYVIFPPPKADTPPPEPSTEEEPTPVEDADKVFGEGEKEKEKEESSGTEGETSSSQESRSGNLSRIAEESESDGTKGRPGSQSEVEKSKPATPQAAEAV</sequence>
<protein>
    <recommendedName>
        <fullName evidence="5">Putative malate dehydrogenase 1B</fullName>
    </recommendedName>
</protein>
<dbReference type="Pfam" id="PF02866">
    <property type="entry name" value="Ldh_1_C"/>
    <property type="match status" value="1"/>
</dbReference>
<evidence type="ECO:0000256" key="1">
    <source>
        <dbReference type="ARBA" id="ARBA00009613"/>
    </source>
</evidence>
<dbReference type="GO" id="GO:0006108">
    <property type="term" value="P:malate metabolic process"/>
    <property type="evidence" value="ECO:0000318"/>
    <property type="project" value="GO_Central"/>
</dbReference>
<proteinExistence type="inferred from homology"/>
<evidence type="ECO:0000256" key="3">
    <source>
        <dbReference type="ARBA" id="ARBA00023002"/>
    </source>
</evidence>
<dbReference type="InParanoid" id="A0A7M7RDV8"/>
<dbReference type="FunCoup" id="A0A7M7RDV8">
    <property type="interactions" value="585"/>
</dbReference>
<dbReference type="InterPro" id="IPR010945">
    <property type="entry name" value="Malate_DH_type2"/>
</dbReference>
<accession>A0A7M7RDV8</accession>
<dbReference type="FunFam" id="3.40.50.720:FF:000144">
    <property type="entry name" value="Malate dehydrogenase [NADP]"/>
    <property type="match status" value="1"/>
</dbReference>
<evidence type="ECO:0000313" key="9">
    <source>
        <dbReference type="Proteomes" id="UP000007110"/>
    </source>
</evidence>
<keyword evidence="2" id="KW-0816">Tricarboxylic acid cycle</keyword>
<feature type="compositionally biased region" description="Basic and acidic residues" evidence="6">
    <location>
        <begin position="488"/>
        <end position="505"/>
    </location>
</feature>
<dbReference type="KEGG" id="spu:588960"/>
<keyword evidence="3" id="KW-0560">Oxidoreductase</keyword>
<evidence type="ECO:0000313" key="8">
    <source>
        <dbReference type="EnsemblMetazoa" id="XP_793712"/>
    </source>
</evidence>
<dbReference type="GeneID" id="588960"/>
<evidence type="ECO:0000256" key="2">
    <source>
        <dbReference type="ARBA" id="ARBA00022532"/>
    </source>
</evidence>
<feature type="region of interest" description="Disordered" evidence="6">
    <location>
        <begin position="465"/>
        <end position="559"/>
    </location>
</feature>
<dbReference type="OrthoDB" id="1510206at2759"/>
<dbReference type="GO" id="GO:0006107">
    <property type="term" value="P:oxaloacetate metabolic process"/>
    <property type="evidence" value="ECO:0000318"/>
    <property type="project" value="GO_Central"/>
</dbReference>
<dbReference type="Gene3D" id="3.40.50.720">
    <property type="entry name" value="NAD(P)-binding Rossmann-like Domain"/>
    <property type="match status" value="1"/>
</dbReference>
<dbReference type="InterPro" id="IPR022383">
    <property type="entry name" value="Lactate/malate_DH_C"/>
</dbReference>